<dbReference type="InterPro" id="IPR036163">
    <property type="entry name" value="HMA_dom_sf"/>
</dbReference>
<keyword evidence="10" id="KW-0067">ATP-binding</keyword>
<keyword evidence="8" id="KW-0547">Nucleotide-binding</keyword>
<dbReference type="SFLD" id="SFLDS00003">
    <property type="entry name" value="Haloacid_Dehalogenase"/>
    <property type="match status" value="1"/>
</dbReference>
<proteinExistence type="inferred from homology"/>
<gene>
    <name evidence="19" type="ORF">apy_03910</name>
</gene>
<dbReference type="PANTHER" id="PTHR43520">
    <property type="entry name" value="ATP7, ISOFORM B"/>
    <property type="match status" value="1"/>
</dbReference>
<evidence type="ECO:0000256" key="1">
    <source>
        <dbReference type="ARBA" id="ARBA00004651"/>
    </source>
</evidence>
<dbReference type="Gene3D" id="3.30.70.100">
    <property type="match status" value="2"/>
</dbReference>
<dbReference type="PROSITE" id="PS50846">
    <property type="entry name" value="HMA_2"/>
    <property type="match status" value="2"/>
</dbReference>
<dbReference type="Pfam" id="PF00403">
    <property type="entry name" value="HMA"/>
    <property type="match status" value="2"/>
</dbReference>
<dbReference type="Gene3D" id="2.70.150.10">
    <property type="entry name" value="Calcium-transporting ATPase, cytoplasmic transduction domain A"/>
    <property type="match status" value="1"/>
</dbReference>
<feature type="transmembrane region" description="Helical" evidence="17">
    <location>
        <begin position="776"/>
        <end position="795"/>
    </location>
</feature>
<dbReference type="InterPro" id="IPR023214">
    <property type="entry name" value="HAD_sf"/>
</dbReference>
<dbReference type="NCBIfam" id="TIGR01511">
    <property type="entry name" value="ATPase-IB1_Cu"/>
    <property type="match status" value="1"/>
</dbReference>
<evidence type="ECO:0000256" key="4">
    <source>
        <dbReference type="ARBA" id="ARBA00022448"/>
    </source>
</evidence>
<comment type="similarity">
    <text evidence="2">Belongs to the cation transport ATPase (P-type) (TC 3.A.3) family. Type IB subfamily.</text>
</comment>
<evidence type="ECO:0000313" key="20">
    <source>
        <dbReference type="Proteomes" id="UP000291213"/>
    </source>
</evidence>
<evidence type="ECO:0000313" key="19">
    <source>
        <dbReference type="EMBL" id="GBF08666.1"/>
    </source>
</evidence>
<dbReference type="InterPro" id="IPR023298">
    <property type="entry name" value="ATPase_P-typ_TM_dom_sf"/>
</dbReference>
<feature type="domain" description="HMA" evidence="18">
    <location>
        <begin position="75"/>
        <end position="141"/>
    </location>
</feature>
<keyword evidence="7" id="KW-0479">Metal-binding</keyword>
<dbReference type="EC" id="7.2.2.8" evidence="3"/>
<evidence type="ECO:0000256" key="12">
    <source>
        <dbReference type="ARBA" id="ARBA00022989"/>
    </source>
</evidence>
<dbReference type="Proteomes" id="UP000291213">
    <property type="component" value="Unassembled WGS sequence"/>
</dbReference>
<keyword evidence="14" id="KW-0406">Ion transport</keyword>
<evidence type="ECO:0000256" key="5">
    <source>
        <dbReference type="ARBA" id="ARBA00022475"/>
    </source>
</evidence>
<evidence type="ECO:0000256" key="2">
    <source>
        <dbReference type="ARBA" id="ARBA00006024"/>
    </source>
</evidence>
<dbReference type="FunFam" id="2.70.150.10:FF:000020">
    <property type="entry name" value="Copper-exporting P-type ATPase A"/>
    <property type="match status" value="1"/>
</dbReference>
<feature type="transmembrane region" description="Helical" evidence="17">
    <location>
        <begin position="405"/>
        <end position="427"/>
    </location>
</feature>
<evidence type="ECO:0000256" key="7">
    <source>
        <dbReference type="ARBA" id="ARBA00022723"/>
    </source>
</evidence>
<keyword evidence="4" id="KW-0813">Transport</keyword>
<protein>
    <recommendedName>
        <fullName evidence="3">P-type Cu(+) transporter</fullName>
        <ecNumber evidence="3">7.2.2.8</ecNumber>
    </recommendedName>
</protein>
<name>A0A401H867_AERPX</name>
<dbReference type="SFLD" id="SFLDF00027">
    <property type="entry name" value="p-type_atpase"/>
    <property type="match status" value="1"/>
</dbReference>
<dbReference type="Gene3D" id="3.40.1110.10">
    <property type="entry name" value="Calcium-transporting ATPase, cytoplasmic domain N"/>
    <property type="match status" value="1"/>
</dbReference>
<dbReference type="PRINTS" id="PR00119">
    <property type="entry name" value="CATATPASE"/>
</dbReference>
<evidence type="ECO:0000256" key="9">
    <source>
        <dbReference type="ARBA" id="ARBA00022796"/>
    </source>
</evidence>
<dbReference type="GO" id="GO:0043682">
    <property type="term" value="F:P-type divalent copper transporter activity"/>
    <property type="evidence" value="ECO:0007669"/>
    <property type="project" value="TreeGrafter"/>
</dbReference>
<keyword evidence="9" id="KW-0187">Copper transport</keyword>
<evidence type="ECO:0000259" key="18">
    <source>
        <dbReference type="PROSITE" id="PS50846"/>
    </source>
</evidence>
<dbReference type="InterPro" id="IPR027256">
    <property type="entry name" value="P-typ_ATPase_IB"/>
</dbReference>
<dbReference type="GO" id="GO:0140581">
    <property type="term" value="F:P-type monovalent copper transporter activity"/>
    <property type="evidence" value="ECO:0007669"/>
    <property type="project" value="UniProtKB-EC"/>
</dbReference>
<evidence type="ECO:0000256" key="3">
    <source>
        <dbReference type="ARBA" id="ARBA00012517"/>
    </source>
</evidence>
<dbReference type="PANTHER" id="PTHR43520:SF8">
    <property type="entry name" value="P-TYPE CU(+) TRANSPORTER"/>
    <property type="match status" value="1"/>
</dbReference>
<dbReference type="GO" id="GO:0055070">
    <property type="term" value="P:copper ion homeostasis"/>
    <property type="evidence" value="ECO:0007669"/>
    <property type="project" value="TreeGrafter"/>
</dbReference>
<evidence type="ECO:0000256" key="15">
    <source>
        <dbReference type="ARBA" id="ARBA00023136"/>
    </source>
</evidence>
<keyword evidence="15 17" id="KW-0472">Membrane</keyword>
<dbReference type="GO" id="GO:0005886">
    <property type="term" value="C:plasma membrane"/>
    <property type="evidence" value="ECO:0007669"/>
    <property type="project" value="UniProtKB-SubCell"/>
</dbReference>
<feature type="transmembrane region" description="Helical" evidence="17">
    <location>
        <begin position="159"/>
        <end position="179"/>
    </location>
</feature>
<dbReference type="CDD" id="cd02094">
    <property type="entry name" value="P-type_ATPase_Cu-like"/>
    <property type="match status" value="1"/>
</dbReference>
<dbReference type="SUPFAM" id="SSF81653">
    <property type="entry name" value="Calcium ATPase, transduction domain A"/>
    <property type="match status" value="1"/>
</dbReference>
<evidence type="ECO:0000256" key="10">
    <source>
        <dbReference type="ARBA" id="ARBA00022840"/>
    </source>
</evidence>
<dbReference type="InterPro" id="IPR059000">
    <property type="entry name" value="ATPase_P-type_domA"/>
</dbReference>
<evidence type="ECO:0000256" key="13">
    <source>
        <dbReference type="ARBA" id="ARBA00023008"/>
    </source>
</evidence>
<evidence type="ECO:0000256" key="16">
    <source>
        <dbReference type="SAM" id="MobiDB-lite"/>
    </source>
</evidence>
<reference evidence="19 20" key="1">
    <citation type="submission" date="2017-02" db="EMBL/GenBank/DDBJ databases">
        <title>isolation and characterization of a novel temperate virus Aeropyrum globular virus 1 infecting hyperthermophilic archaeon Aeropyrum.</title>
        <authorList>
            <person name="Yumiya M."/>
            <person name="Yoshida T."/>
            <person name="Sako Y."/>
        </authorList>
    </citation>
    <scope>NUCLEOTIDE SEQUENCE [LARGE SCALE GENOMIC DNA]</scope>
    <source>
        <strain evidence="19 20">YK1-12-2013</strain>
    </source>
</reference>
<dbReference type="AlphaFoldDB" id="A0A401H867"/>
<dbReference type="InterPro" id="IPR001757">
    <property type="entry name" value="P_typ_ATPase"/>
</dbReference>
<dbReference type="InterPro" id="IPR006121">
    <property type="entry name" value="HMA_dom"/>
</dbReference>
<feature type="transmembrane region" description="Helical" evidence="17">
    <location>
        <begin position="229"/>
        <end position="248"/>
    </location>
</feature>
<dbReference type="SUPFAM" id="SSF55008">
    <property type="entry name" value="HMA, heavy metal-associated domain"/>
    <property type="match status" value="2"/>
</dbReference>
<dbReference type="SFLD" id="SFLDG00002">
    <property type="entry name" value="C1.7:_P-type_atpase_like"/>
    <property type="match status" value="1"/>
</dbReference>
<dbReference type="InterPro" id="IPR023299">
    <property type="entry name" value="ATPase_P-typ_cyto_dom_N"/>
</dbReference>
<dbReference type="PROSITE" id="PS00154">
    <property type="entry name" value="ATPASE_E1_E2"/>
    <property type="match status" value="1"/>
</dbReference>
<dbReference type="Pfam" id="PF00702">
    <property type="entry name" value="Hydrolase"/>
    <property type="match status" value="1"/>
</dbReference>
<feature type="transmembrane region" description="Helical" evidence="17">
    <location>
        <begin position="254"/>
        <end position="271"/>
    </location>
</feature>
<evidence type="ECO:0000256" key="8">
    <source>
        <dbReference type="ARBA" id="ARBA00022741"/>
    </source>
</evidence>
<keyword evidence="13" id="KW-0186">Copper</keyword>
<dbReference type="EMBL" id="BDMD01000016">
    <property type="protein sequence ID" value="GBF08666.1"/>
    <property type="molecule type" value="Genomic_DNA"/>
</dbReference>
<dbReference type="SUPFAM" id="SSF56784">
    <property type="entry name" value="HAD-like"/>
    <property type="match status" value="1"/>
</dbReference>
<dbReference type="GO" id="GO:0005524">
    <property type="term" value="F:ATP binding"/>
    <property type="evidence" value="ECO:0007669"/>
    <property type="project" value="UniProtKB-KW"/>
</dbReference>
<dbReference type="FunFam" id="3.40.50.1000:FF:000144">
    <property type="entry name" value="copper-transporting ATPase 1 isoform X2"/>
    <property type="match status" value="1"/>
</dbReference>
<dbReference type="InterPro" id="IPR036412">
    <property type="entry name" value="HAD-like_sf"/>
</dbReference>
<dbReference type="NCBIfam" id="TIGR01525">
    <property type="entry name" value="ATPase-IB_hvy"/>
    <property type="match status" value="1"/>
</dbReference>
<keyword evidence="5" id="KW-1003">Cell membrane</keyword>
<organism evidence="19 20">
    <name type="scientific">Aeropyrum pernix</name>
    <dbReference type="NCBI Taxonomy" id="56636"/>
    <lineage>
        <taxon>Archaea</taxon>
        <taxon>Thermoproteota</taxon>
        <taxon>Thermoprotei</taxon>
        <taxon>Desulfurococcales</taxon>
        <taxon>Desulfurococcaceae</taxon>
        <taxon>Aeropyrum</taxon>
    </lineage>
</organism>
<keyword evidence="12 17" id="KW-1133">Transmembrane helix</keyword>
<comment type="subcellular location">
    <subcellularLocation>
        <location evidence="1">Cell membrane</location>
        <topology evidence="1">Multi-pass membrane protein</topology>
    </subcellularLocation>
</comment>
<dbReference type="Gene3D" id="3.40.50.1000">
    <property type="entry name" value="HAD superfamily/HAD-like"/>
    <property type="match status" value="1"/>
</dbReference>
<comment type="caution">
    <text evidence="19">The sequence shown here is derived from an EMBL/GenBank/DDBJ whole genome shotgun (WGS) entry which is preliminary data.</text>
</comment>
<dbReference type="OrthoDB" id="8588at2157"/>
<evidence type="ECO:0000256" key="11">
    <source>
        <dbReference type="ARBA" id="ARBA00022967"/>
    </source>
</evidence>
<dbReference type="InterPro" id="IPR018303">
    <property type="entry name" value="ATPase_P-typ_P_site"/>
</dbReference>
<evidence type="ECO:0000256" key="17">
    <source>
        <dbReference type="SAM" id="Phobius"/>
    </source>
</evidence>
<feature type="compositionally biased region" description="Basic and acidic residues" evidence="16">
    <location>
        <begin position="810"/>
        <end position="831"/>
    </location>
</feature>
<dbReference type="SUPFAM" id="SSF81665">
    <property type="entry name" value="Calcium ATPase, transmembrane domain M"/>
    <property type="match status" value="1"/>
</dbReference>
<feature type="domain" description="HMA" evidence="18">
    <location>
        <begin position="7"/>
        <end position="73"/>
    </location>
</feature>
<dbReference type="GO" id="GO:0016887">
    <property type="term" value="F:ATP hydrolysis activity"/>
    <property type="evidence" value="ECO:0007669"/>
    <property type="project" value="InterPro"/>
</dbReference>
<keyword evidence="6 17" id="KW-0812">Transmembrane</keyword>
<dbReference type="GO" id="GO:0005507">
    <property type="term" value="F:copper ion binding"/>
    <property type="evidence" value="ECO:0007669"/>
    <property type="project" value="TreeGrafter"/>
</dbReference>
<dbReference type="PRINTS" id="PR00120">
    <property type="entry name" value="HATPASE"/>
</dbReference>
<feature type="region of interest" description="Disordered" evidence="16">
    <location>
        <begin position="801"/>
        <end position="838"/>
    </location>
</feature>
<dbReference type="CDD" id="cd00371">
    <property type="entry name" value="HMA"/>
    <property type="match status" value="2"/>
</dbReference>
<keyword evidence="11" id="KW-1278">Translocase</keyword>
<evidence type="ECO:0000256" key="14">
    <source>
        <dbReference type="ARBA" id="ARBA00023065"/>
    </source>
</evidence>
<dbReference type="InterPro" id="IPR044492">
    <property type="entry name" value="P_typ_ATPase_HD_dom"/>
</dbReference>
<dbReference type="NCBIfam" id="TIGR01494">
    <property type="entry name" value="ATPase_P-type"/>
    <property type="match status" value="1"/>
</dbReference>
<evidence type="ECO:0000256" key="6">
    <source>
        <dbReference type="ARBA" id="ARBA00022692"/>
    </source>
</evidence>
<feature type="transmembrane region" description="Helical" evidence="17">
    <location>
        <begin position="747"/>
        <end position="770"/>
    </location>
</feature>
<dbReference type="InterPro" id="IPR008250">
    <property type="entry name" value="ATPase_P-typ_transduc_dom_A_sf"/>
</dbReference>
<sequence>MSGVTLVKEKLSIKGMHCATCGLTVEKALRSLPGVVEASADPVTGEAVIAYEPGSVRLSDVVKAIRSVGYDVVLAEAVIRVPSMGSIDDERVVEETLLKMKGVAEVYASHTNKTVVVRYNPHATKPEEVLEALGKAGYKAEMAEGKSLVEAEAEEERRLLLDGLISITASIVYYILLALERLAGVEAAGAVLPYYGAVAFAIVLLGPGRRFLVGAYRSLKNGTPGMDALVSLGTLSIYFYSLAATLNIIRGELYYEGIGLIIGFVLIGRYIESRVKKGTGKAVENLAKLKPEKARVLRGRREVEVDASEVKPGDLVVVRQGERIPVDGYVVQGKAYVDESVFTGEPIPVEKKPGDLVLAGSMVSSGWLHISATRTSGDTAIDRIARLIAYSQAGKMDIQRLADRVSGMFFWAVLGIASLTFTAWLFLGGLETAIIRAASVFLISCPCALGLATPTASSAGVGVAARAGILVRNVVAFERLAKASIVVFDKTGTLTLGMPRVAAVEAVDGFSQGEILELAASAEKWSEHPLARAIIDAYMEVAGRGPKDPDNAEVFPGMGVYAEVGGRSVVVGNRKIMDGFEVDINTLEKIAEEWQSRGATTVFVAIDGKPAGVIAIRDEPRPEARETVEWLKKLGLKVMMLTGDSEGTARAIARELGIEEYRAGVSPEGKAEVIRELQKKGDVVVMVGDGVNDAPSLARADVGIAVANATDVSVEAGDIVLIKGDLRRVPLAVVISRKTYNTIKFNLFWAFIYNVTLIPVAAGAFAWAGITLRPELAAAAMALSSITVTSISYRLSKWKPRLPGDYETYGTKEEKEESKEEFERRTREEKALAAGRQQ</sequence>
<feature type="transmembrane region" description="Helical" evidence="17">
    <location>
        <begin position="191"/>
        <end position="208"/>
    </location>
</feature>
<accession>A0A401H867</accession>
<dbReference type="Pfam" id="PF00122">
    <property type="entry name" value="E1-E2_ATPase"/>
    <property type="match status" value="1"/>
</dbReference>